<gene>
    <name evidence="2" type="ORF">SAMN05216249_101138</name>
</gene>
<reference evidence="2 3" key="1">
    <citation type="submission" date="2016-10" db="EMBL/GenBank/DDBJ databases">
        <authorList>
            <person name="de Groot N.N."/>
        </authorList>
    </citation>
    <scope>NUCLEOTIDE SEQUENCE [LARGE SCALE GENOMIC DNA]</scope>
    <source>
        <strain evidence="2 3">DSM 5522</strain>
    </source>
</reference>
<name>A0A1I0V395_9FIRM</name>
<accession>A0A1I0V395</accession>
<proteinExistence type="predicted"/>
<keyword evidence="3" id="KW-1185">Reference proteome</keyword>
<evidence type="ECO:0000313" key="3">
    <source>
        <dbReference type="Proteomes" id="UP000198838"/>
    </source>
</evidence>
<feature type="transmembrane region" description="Helical" evidence="1">
    <location>
        <begin position="159"/>
        <end position="177"/>
    </location>
</feature>
<feature type="transmembrane region" description="Helical" evidence="1">
    <location>
        <begin position="130"/>
        <end position="152"/>
    </location>
</feature>
<dbReference type="InterPro" id="IPR021683">
    <property type="entry name" value="DUF3267"/>
</dbReference>
<evidence type="ECO:0000256" key="1">
    <source>
        <dbReference type="SAM" id="Phobius"/>
    </source>
</evidence>
<dbReference type="EMBL" id="FOJY01000001">
    <property type="protein sequence ID" value="SFA70804.1"/>
    <property type="molecule type" value="Genomic_DNA"/>
</dbReference>
<protein>
    <submittedName>
        <fullName evidence="2">Putative zincin peptidase</fullName>
    </submittedName>
</protein>
<keyword evidence="1" id="KW-0812">Transmembrane</keyword>
<dbReference type="RefSeq" id="WP_092869854.1">
    <property type="nucleotide sequence ID" value="NZ_FOJY01000001.1"/>
</dbReference>
<organism evidence="2 3">
    <name type="scientific">Acetitomaculum ruminis DSM 5522</name>
    <dbReference type="NCBI Taxonomy" id="1120918"/>
    <lineage>
        <taxon>Bacteria</taxon>
        <taxon>Bacillati</taxon>
        <taxon>Bacillota</taxon>
        <taxon>Clostridia</taxon>
        <taxon>Lachnospirales</taxon>
        <taxon>Lachnospiraceae</taxon>
        <taxon>Acetitomaculum</taxon>
    </lineage>
</organism>
<feature type="transmembrane region" description="Helical" evidence="1">
    <location>
        <begin position="66"/>
        <end position="88"/>
    </location>
</feature>
<keyword evidence="1" id="KW-1133">Transmembrane helix</keyword>
<dbReference type="AlphaFoldDB" id="A0A1I0V395"/>
<dbReference type="OrthoDB" id="2965733at2"/>
<sequence length="207" mass="24294">MFNIHLKGKFRSEEDLKEGRELPYNAIMYDEGDNIWEVFFTGFICGIPVFALMLAIIVFRFKTLNFFLHFNIETMIVFTVTLIINYLLQYVHEIIHAFFYPKESEKEIWKYPEQGAWFIYCDALMNRNRFIAMCLAPAIILGIIPFIIWIFIANYLPSLYNICFVFSCVLLVLGAIGDFGNVYNTLTQVPKKAKVMNYGLHSFWILD</sequence>
<feature type="transmembrane region" description="Helical" evidence="1">
    <location>
        <begin position="38"/>
        <end position="59"/>
    </location>
</feature>
<evidence type="ECO:0000313" key="2">
    <source>
        <dbReference type="EMBL" id="SFA70804.1"/>
    </source>
</evidence>
<keyword evidence="1" id="KW-0472">Membrane</keyword>
<dbReference type="Pfam" id="PF11667">
    <property type="entry name" value="DUF3267"/>
    <property type="match status" value="1"/>
</dbReference>
<dbReference type="Proteomes" id="UP000198838">
    <property type="component" value="Unassembled WGS sequence"/>
</dbReference>